<evidence type="ECO:0000313" key="1">
    <source>
        <dbReference type="EMBL" id="CAG9939485.1"/>
    </source>
</evidence>
<reference evidence="1" key="2">
    <citation type="submission" date="2021-10" db="EMBL/GenBank/DDBJ databases">
        <authorList>
            <person name="Piombo E."/>
        </authorList>
    </citation>
    <scope>NUCLEOTIDE SEQUENCE</scope>
</reference>
<proteinExistence type="predicted"/>
<accession>A0ACA9TF44</accession>
<evidence type="ECO:0000313" key="2">
    <source>
        <dbReference type="Proteomes" id="UP000836387"/>
    </source>
</evidence>
<reference evidence="1" key="1">
    <citation type="submission" date="2020-04" db="EMBL/GenBank/DDBJ databases">
        <authorList>
            <person name="Broberg M."/>
        </authorList>
    </citation>
    <scope>NUCLEOTIDE SEQUENCE</scope>
</reference>
<keyword evidence="2" id="KW-1185">Reference proteome</keyword>
<protein>
    <submittedName>
        <fullName evidence="1">Uncharacterized protein</fullName>
    </submittedName>
</protein>
<comment type="caution">
    <text evidence="1">The sequence shown here is derived from an EMBL/GenBank/DDBJ whole genome shotgun (WGS) entry which is preliminary data.</text>
</comment>
<gene>
    <name evidence="1" type="ORF">CRV2_00009809</name>
</gene>
<sequence length="397" mass="44086">MSEPRHMSRDALMIGSRDQSRLFHPHHPANLLPSSRRVISTPSGSLPIAGLNTQIMTEEEEKPDSGIPEWQRSQEDTEDNSTTTNEDITTTTNEDRIKVARRFLDDEKIKTSPRESKIAFLRGKGIDEADIKELLGEVEFSQPLASAADEPSTSAPIHSSSESVLSNRDRAPIVTYPEFLTPKAESSPPLLTRNRLVIILQLFAFISTLVVGSSRFILRPMLDRLTDSRIDLYTSTSKALAPLLSKLEKSVSQVPPRIKTRNDSDQDSDSDDPSEMFHHDVGTQTSTPPPSVSPTPVVKPSEAQATRLESLTQSLKDLEGGIRSQSDGLGDVKTLLDVFRDDLDTLTYPTTSDLPGYDLLSRSRKSEPEDEIRKVRDSIRRVKGVLLSTRSFPSSIR</sequence>
<dbReference type="Proteomes" id="UP000836387">
    <property type="component" value="Unassembled WGS sequence"/>
</dbReference>
<dbReference type="EMBL" id="CADEHS020000004">
    <property type="protein sequence ID" value="CAG9939485.1"/>
    <property type="molecule type" value="Genomic_DNA"/>
</dbReference>
<organism evidence="1 2">
    <name type="scientific">Clonostachys rosea f. rosea IK726</name>
    <dbReference type="NCBI Taxonomy" id="1349383"/>
    <lineage>
        <taxon>Eukaryota</taxon>
        <taxon>Fungi</taxon>
        <taxon>Dikarya</taxon>
        <taxon>Ascomycota</taxon>
        <taxon>Pezizomycotina</taxon>
        <taxon>Sordariomycetes</taxon>
        <taxon>Hypocreomycetidae</taxon>
        <taxon>Hypocreales</taxon>
        <taxon>Bionectriaceae</taxon>
        <taxon>Clonostachys</taxon>
    </lineage>
</organism>
<name>A0ACA9TF44_BIOOC</name>